<keyword evidence="3" id="KW-1185">Reference proteome</keyword>
<dbReference type="SUPFAM" id="SSF81383">
    <property type="entry name" value="F-box domain"/>
    <property type="match status" value="1"/>
</dbReference>
<dbReference type="InterPro" id="IPR036047">
    <property type="entry name" value="F-box-like_dom_sf"/>
</dbReference>
<protein>
    <recommendedName>
        <fullName evidence="1">F-box domain-containing protein</fullName>
    </recommendedName>
</protein>
<name>A0ABV2AMH4_9EUKA</name>
<dbReference type="Gene3D" id="1.20.1280.50">
    <property type="match status" value="1"/>
</dbReference>
<organism evidence="2 3">
    <name type="scientific">Bonamia ostreae</name>
    <dbReference type="NCBI Taxonomy" id="126728"/>
    <lineage>
        <taxon>Eukaryota</taxon>
        <taxon>Sar</taxon>
        <taxon>Rhizaria</taxon>
        <taxon>Endomyxa</taxon>
        <taxon>Ascetosporea</taxon>
        <taxon>Haplosporida</taxon>
        <taxon>Bonamia</taxon>
    </lineage>
</organism>
<evidence type="ECO:0000313" key="3">
    <source>
        <dbReference type="Proteomes" id="UP001439008"/>
    </source>
</evidence>
<dbReference type="InterPro" id="IPR001810">
    <property type="entry name" value="F-box_dom"/>
</dbReference>
<evidence type="ECO:0000259" key="1">
    <source>
        <dbReference type="PROSITE" id="PS50181"/>
    </source>
</evidence>
<sequence length="173" mass="20321">MRNFIYTLGIAGVVVSYAAYRLSRSINNGEDEAERKKRREQEQIKKESAMSKTKNFNAILMCCQLNSFIINEGLSIEDYTGKTSLGRLENFLPKEVFQSIFGYCDISDLCRIKEVSKSWKSFLDHFLKSKDFLRKCAMRGFKKEHRKNYWLIISNFKERGTFEVFLSKKDTIF</sequence>
<dbReference type="EMBL" id="JBDODL010000788">
    <property type="protein sequence ID" value="MES1920654.1"/>
    <property type="molecule type" value="Genomic_DNA"/>
</dbReference>
<gene>
    <name evidence="2" type="ORF">MHBO_002305</name>
</gene>
<reference evidence="2 3" key="1">
    <citation type="journal article" date="2024" name="BMC Biol.">
        <title>Comparative genomics of Ascetosporea gives new insight into the evolutionary basis for animal parasitism in Rhizaria.</title>
        <authorList>
            <person name="Hiltunen Thoren M."/>
            <person name="Onut-Brannstrom I."/>
            <person name="Alfjorden A."/>
            <person name="Peckova H."/>
            <person name="Swords F."/>
            <person name="Hooper C."/>
            <person name="Holzer A.S."/>
            <person name="Bass D."/>
            <person name="Burki F."/>
        </authorList>
    </citation>
    <scope>NUCLEOTIDE SEQUENCE [LARGE SCALE GENOMIC DNA]</scope>
    <source>
        <strain evidence="2">20-A016</strain>
    </source>
</reference>
<feature type="domain" description="F-box" evidence="1">
    <location>
        <begin position="92"/>
        <end position="135"/>
    </location>
</feature>
<accession>A0ABV2AMH4</accession>
<dbReference type="SMART" id="SM00256">
    <property type="entry name" value="FBOX"/>
    <property type="match status" value="1"/>
</dbReference>
<evidence type="ECO:0000313" key="2">
    <source>
        <dbReference type="EMBL" id="MES1920654.1"/>
    </source>
</evidence>
<proteinExistence type="predicted"/>
<dbReference type="PROSITE" id="PS50181">
    <property type="entry name" value="FBOX"/>
    <property type="match status" value="1"/>
</dbReference>
<comment type="caution">
    <text evidence="2">The sequence shown here is derived from an EMBL/GenBank/DDBJ whole genome shotgun (WGS) entry which is preliminary data.</text>
</comment>
<dbReference type="Proteomes" id="UP001439008">
    <property type="component" value="Unassembled WGS sequence"/>
</dbReference>
<dbReference type="Pfam" id="PF12937">
    <property type="entry name" value="F-box-like"/>
    <property type="match status" value="1"/>
</dbReference>